<keyword evidence="3" id="KW-0963">Cytoplasm</keyword>
<name>A0A671X9I4_SPAAU</name>
<dbReference type="Pfam" id="PF18293">
    <property type="entry name" value="Caprin-1_dimer"/>
    <property type="match status" value="1"/>
</dbReference>
<evidence type="ECO:0000259" key="9">
    <source>
        <dbReference type="Pfam" id="PF18293"/>
    </source>
</evidence>
<dbReference type="AlphaFoldDB" id="A0A671X9I4"/>
<feature type="region of interest" description="Disordered" evidence="7">
    <location>
        <begin position="526"/>
        <end position="653"/>
    </location>
</feature>
<sequence>MPSVMNANGPLQSVSPDVGSAPGSMGSLGQSEVLKQVLGVIDKKARNMEKKKSKLDDYQVRKNSGERLNQDQLEALSKYQEIMNNLEFARELHKTFITMGQDLQKVVKKSARREQLQREEAEQRRLKTVLELQFLLDRLGEDTVRQDLKQGVGGSPLLTDADLAAFDEFYKLVGPDRDQNIRLVDQYEEASMHLWDLLEGKDKAVVGTTCKSDLTWILQIAVAVELNVFAHTEYIISVVLMLFFFPLQFINRQFIPDGTYSGSEKEQGDEWTTETEVCLSAMQQPPVQSAASPVAMETHPLNLVSPAPPSDPMVRKQVVQDLMAQMQGTYNFMQDSMLEFDGQPIDPAIVSAQPMKPAQNMDLPQMVCPPVHPESRLSQPNTVPVQPEPTQVPIVSPTPPPMYQTSHTPDPRPPTESIDPIQASLSLSSEQPPPSTALPAASQTQVFQPVSKAPHSSGINVNAAPFQSMQTVFNLNAPVPPASETEALNQANQYQNSYNQAFNSQSQHPVEQTEMQSEQLQSVVGAFHSQDQSGGHPQPSQQGPGFGRQPQSFYNSRGMSRGGPRNARGMINGYRGSSNGFRGGYDGYRPPFANTPNSGYGPTQFNTPRDYSNGNYQRDGYQQNYKRGAGQGPRGVSRGSGETAPPSGSSQYS</sequence>
<feature type="domain" description="Cytoplasmic activation/proliferation-associated protein-1 C term" evidence="8">
    <location>
        <begin position="319"/>
        <end position="635"/>
    </location>
</feature>
<evidence type="ECO:0000313" key="11">
    <source>
        <dbReference type="Proteomes" id="UP000472265"/>
    </source>
</evidence>
<keyword evidence="5" id="KW-0694">RNA-binding</keyword>
<feature type="domain" description="Caprin-1 dimerization" evidence="9">
    <location>
        <begin position="112"/>
        <end position="212"/>
    </location>
</feature>
<keyword evidence="11" id="KW-1185">Reference proteome</keyword>
<dbReference type="InterPro" id="IPR041637">
    <property type="entry name" value="Caprin-1_dimer"/>
</dbReference>
<organism evidence="10 11">
    <name type="scientific">Sparus aurata</name>
    <name type="common">Gilthead sea bream</name>
    <dbReference type="NCBI Taxonomy" id="8175"/>
    <lineage>
        <taxon>Eukaryota</taxon>
        <taxon>Metazoa</taxon>
        <taxon>Chordata</taxon>
        <taxon>Craniata</taxon>
        <taxon>Vertebrata</taxon>
        <taxon>Euteleostomi</taxon>
        <taxon>Actinopterygii</taxon>
        <taxon>Neopterygii</taxon>
        <taxon>Teleostei</taxon>
        <taxon>Neoteleostei</taxon>
        <taxon>Acanthomorphata</taxon>
        <taxon>Eupercaria</taxon>
        <taxon>Spariformes</taxon>
        <taxon>Sparidae</taxon>
        <taxon>Sparus</taxon>
    </lineage>
</organism>
<evidence type="ECO:0000256" key="3">
    <source>
        <dbReference type="ARBA" id="ARBA00022490"/>
    </source>
</evidence>
<feature type="region of interest" description="Disordered" evidence="7">
    <location>
        <begin position="360"/>
        <end position="455"/>
    </location>
</feature>
<accession>A0A671X9I4</accession>
<dbReference type="GO" id="GO:0017148">
    <property type="term" value="P:negative regulation of translation"/>
    <property type="evidence" value="ECO:0007669"/>
    <property type="project" value="UniProtKB-KW"/>
</dbReference>
<evidence type="ECO:0000256" key="2">
    <source>
        <dbReference type="ARBA" id="ARBA00007950"/>
    </source>
</evidence>
<evidence type="ECO:0000256" key="4">
    <source>
        <dbReference type="ARBA" id="ARBA00022782"/>
    </source>
</evidence>
<evidence type="ECO:0000256" key="5">
    <source>
        <dbReference type="ARBA" id="ARBA00022884"/>
    </source>
</evidence>
<evidence type="ECO:0000256" key="1">
    <source>
        <dbReference type="ARBA" id="ARBA00004496"/>
    </source>
</evidence>
<dbReference type="GO" id="GO:0003723">
    <property type="term" value="F:RNA binding"/>
    <property type="evidence" value="ECO:0007669"/>
    <property type="project" value="UniProtKB-KW"/>
</dbReference>
<feature type="compositionally biased region" description="Polar residues" evidence="7">
    <location>
        <begin position="594"/>
        <end position="625"/>
    </location>
</feature>
<keyword evidence="4" id="KW-0221">Differentiation</keyword>
<gene>
    <name evidence="10" type="primary">CAPRIN1</name>
    <name evidence="10" type="synonym">caprin1b</name>
</gene>
<comment type="similarity">
    <text evidence="2">Belongs to the caprin family.</text>
</comment>
<keyword evidence="6" id="KW-0652">Protein synthesis inhibitor</keyword>
<dbReference type="GO" id="GO:0005737">
    <property type="term" value="C:cytoplasm"/>
    <property type="evidence" value="ECO:0007669"/>
    <property type="project" value="UniProtKB-SubCell"/>
</dbReference>
<dbReference type="GO" id="GO:0030154">
    <property type="term" value="P:cell differentiation"/>
    <property type="evidence" value="ECO:0007669"/>
    <property type="project" value="UniProtKB-KW"/>
</dbReference>
<feature type="compositionally biased region" description="Low complexity" evidence="7">
    <location>
        <begin position="379"/>
        <end position="393"/>
    </location>
</feature>
<evidence type="ECO:0000256" key="6">
    <source>
        <dbReference type="ARBA" id="ARBA00023193"/>
    </source>
</evidence>
<reference evidence="10" key="2">
    <citation type="submission" date="2025-08" db="UniProtKB">
        <authorList>
            <consortium name="Ensembl"/>
        </authorList>
    </citation>
    <scope>IDENTIFICATION</scope>
</reference>
<evidence type="ECO:0000256" key="7">
    <source>
        <dbReference type="SAM" id="MobiDB-lite"/>
    </source>
</evidence>
<dbReference type="GeneTree" id="ENSGT00940000153438"/>
<dbReference type="InterPro" id="IPR022070">
    <property type="entry name" value="Caprin-1_C"/>
</dbReference>
<evidence type="ECO:0000313" key="10">
    <source>
        <dbReference type="Ensembl" id="ENSSAUP00010045565.1"/>
    </source>
</evidence>
<dbReference type="Ensembl" id="ENSSAUT00010047899.1">
    <property type="protein sequence ID" value="ENSSAUP00010045565.1"/>
    <property type="gene ID" value="ENSSAUG00010018392.1"/>
</dbReference>
<evidence type="ECO:0000259" key="8">
    <source>
        <dbReference type="Pfam" id="PF12287"/>
    </source>
</evidence>
<proteinExistence type="inferred from homology"/>
<feature type="compositionally biased region" description="Polar residues" evidence="7">
    <location>
        <begin position="1"/>
        <end position="15"/>
    </location>
</feature>
<feature type="compositionally biased region" description="Low complexity" evidence="7">
    <location>
        <begin position="529"/>
        <end position="552"/>
    </location>
</feature>
<reference evidence="10" key="1">
    <citation type="submission" date="2021-04" db="EMBL/GenBank/DDBJ databases">
        <authorList>
            <consortium name="Wellcome Sanger Institute Data Sharing"/>
        </authorList>
    </citation>
    <scope>NUCLEOTIDE SEQUENCE [LARGE SCALE GENOMIC DNA]</scope>
</reference>
<dbReference type="InterPro" id="IPR028816">
    <property type="entry name" value="Caprin"/>
</dbReference>
<dbReference type="Pfam" id="PF12287">
    <property type="entry name" value="Caprin-1_C"/>
    <property type="match status" value="1"/>
</dbReference>
<reference evidence="10" key="3">
    <citation type="submission" date="2025-09" db="UniProtKB">
        <authorList>
            <consortium name="Ensembl"/>
        </authorList>
    </citation>
    <scope>IDENTIFICATION</scope>
</reference>
<dbReference type="PANTHER" id="PTHR22922">
    <property type="entry name" value="GPI-ANCHORED PROTEIN P137"/>
    <property type="match status" value="1"/>
</dbReference>
<protein>
    <submittedName>
        <fullName evidence="10">Cell cycle associated protein 1b</fullName>
    </submittedName>
</protein>
<comment type="subcellular location">
    <subcellularLocation>
        <location evidence="1">Cytoplasm</location>
    </subcellularLocation>
</comment>
<dbReference type="Proteomes" id="UP000472265">
    <property type="component" value="Chromosome 8"/>
</dbReference>
<dbReference type="PANTHER" id="PTHR22922:SF3">
    <property type="entry name" value="CAPRIN-1"/>
    <property type="match status" value="1"/>
</dbReference>
<feature type="region of interest" description="Disordered" evidence="7">
    <location>
        <begin position="1"/>
        <end position="28"/>
    </location>
</feature>